<evidence type="ECO:0000313" key="10">
    <source>
        <dbReference type="EMBL" id="BCJ65438.1"/>
    </source>
</evidence>
<feature type="transmembrane region" description="Helical" evidence="8">
    <location>
        <begin position="609"/>
        <end position="628"/>
    </location>
</feature>
<comment type="subcellular location">
    <subcellularLocation>
        <location evidence="1">Cell membrane</location>
        <topology evidence="1">Multi-pass membrane protein</topology>
    </subcellularLocation>
</comment>
<proteinExistence type="inferred from homology"/>
<name>A0A810N182_9ACTN</name>
<feature type="transmembrane region" description="Helical" evidence="8">
    <location>
        <begin position="303"/>
        <end position="329"/>
    </location>
</feature>
<dbReference type="AlphaFoldDB" id="A0A810N182"/>
<accession>A0A810N182</accession>
<feature type="transmembrane region" description="Helical" evidence="8">
    <location>
        <begin position="228"/>
        <end position="250"/>
    </location>
</feature>
<feature type="region of interest" description="Disordered" evidence="7">
    <location>
        <begin position="758"/>
        <end position="793"/>
    </location>
</feature>
<dbReference type="Proteomes" id="UP000680866">
    <property type="component" value="Chromosome"/>
</dbReference>
<keyword evidence="11" id="KW-1185">Reference proteome</keyword>
<dbReference type="InterPro" id="IPR004869">
    <property type="entry name" value="MMPL_dom"/>
</dbReference>
<feature type="transmembrane region" description="Helical" evidence="8">
    <location>
        <begin position="394"/>
        <end position="416"/>
    </location>
</feature>
<evidence type="ECO:0000313" key="11">
    <source>
        <dbReference type="Proteomes" id="UP000680866"/>
    </source>
</evidence>
<feature type="domain" description="SSD" evidence="9">
    <location>
        <begin position="210"/>
        <end position="329"/>
    </location>
</feature>
<dbReference type="Gene3D" id="1.20.1640.10">
    <property type="entry name" value="Multidrug efflux transporter AcrB transmembrane domain"/>
    <property type="match status" value="2"/>
</dbReference>
<evidence type="ECO:0000256" key="1">
    <source>
        <dbReference type="ARBA" id="ARBA00004651"/>
    </source>
</evidence>
<organism evidence="10 11">
    <name type="scientific">Polymorphospora rubra</name>
    <dbReference type="NCBI Taxonomy" id="338584"/>
    <lineage>
        <taxon>Bacteria</taxon>
        <taxon>Bacillati</taxon>
        <taxon>Actinomycetota</taxon>
        <taxon>Actinomycetes</taxon>
        <taxon>Micromonosporales</taxon>
        <taxon>Micromonosporaceae</taxon>
        <taxon>Polymorphospora</taxon>
    </lineage>
</organism>
<evidence type="ECO:0000256" key="2">
    <source>
        <dbReference type="ARBA" id="ARBA00010157"/>
    </source>
</evidence>
<evidence type="ECO:0000256" key="6">
    <source>
        <dbReference type="ARBA" id="ARBA00023136"/>
    </source>
</evidence>
<keyword evidence="3" id="KW-1003">Cell membrane</keyword>
<reference evidence="10" key="1">
    <citation type="submission" date="2020-08" db="EMBL/GenBank/DDBJ databases">
        <title>Whole genome shotgun sequence of Polymorphospora rubra NBRC 101157.</title>
        <authorList>
            <person name="Komaki H."/>
            <person name="Tamura T."/>
        </authorList>
    </citation>
    <scope>NUCLEOTIDE SEQUENCE</scope>
    <source>
        <strain evidence="10">NBRC 101157</strain>
    </source>
</reference>
<evidence type="ECO:0000256" key="5">
    <source>
        <dbReference type="ARBA" id="ARBA00022989"/>
    </source>
</evidence>
<sequence>MFAALGRLMWRWRWPVLGGWLVLVLAGAVLGGQVFDRLGATDNLRADAESQRTERRVKELLPEGSTVVAVVRDREIYDPPLVESVTRITNEIRDLPGVIEVDDVYNSAGGQIGADNSSSLVVVELADELPDAERERLEDRVVTLLRGIDAPEVLVGGEKLAERAFADQAIRDATIGESIALVVLLVALVVILGGFVAGVIPLAAALGAVAVTLLGLLGLATVMQVSEFAVNVVTLLGIGLAVDYALLLIARFREERAADPDAPPAELLARTTATAGRAVLVSGLAVGAAMVGLFAFAEPLLAAMALGGALVVVLATLVGLTAVPALIAVAHRRIPVSGADNRINRTVAAVTAPLRRLTGRRTPGAGRRGGPAAPTTDGLLARLAGYAQRRPKPVAIGVSVLLLLLAAPFVFGANLANSDARALPASMEARQVHDVVLRDFQAGRAAPVVVVVETDPATAAVRDLLNQLNTMPNVIRMQPRPDVPGNAAVIDVTPEGETGGPQSREVVRAIRDLDAPFPILVGGPAAELVDYQSSVTSRLPLAVLVLLLATAVLLFALTGSVVIPVKALLMNVLTLLATLGLLVVVFQWGIGAPLIGVESWGAIDLTTPILLFVFIFGLTMDYEVFLLGRIREEWTRWSGRHTPEARAKASDRAVLDGIRHTGPVVTAAAVCITIVFLGFLLGELTAVKEIGFGMAVAVILDVTVVRGLLLPALMSLLGEWNWWAPAPLRRLHERLFADRTVTPAVALAGSGGDRKVAVGRATAPSPAGPAAPGSAGAEHVDGARTTTGETVKR</sequence>
<feature type="transmembrane region" description="Helical" evidence="8">
    <location>
        <begin position="178"/>
        <end position="197"/>
    </location>
</feature>
<keyword evidence="6 8" id="KW-0472">Membrane</keyword>
<dbReference type="KEGG" id="pry:Prubr_24590"/>
<dbReference type="InterPro" id="IPR000731">
    <property type="entry name" value="SSD"/>
</dbReference>
<evidence type="ECO:0000256" key="7">
    <source>
        <dbReference type="SAM" id="MobiDB-lite"/>
    </source>
</evidence>
<feature type="compositionally biased region" description="Polar residues" evidence="7">
    <location>
        <begin position="784"/>
        <end position="793"/>
    </location>
</feature>
<feature type="transmembrane region" description="Helical" evidence="8">
    <location>
        <begin position="568"/>
        <end position="589"/>
    </location>
</feature>
<evidence type="ECO:0000256" key="4">
    <source>
        <dbReference type="ARBA" id="ARBA00022692"/>
    </source>
</evidence>
<evidence type="ECO:0000256" key="3">
    <source>
        <dbReference type="ARBA" id="ARBA00022475"/>
    </source>
</evidence>
<evidence type="ECO:0000259" key="9">
    <source>
        <dbReference type="PROSITE" id="PS50156"/>
    </source>
</evidence>
<keyword evidence="5 8" id="KW-1133">Transmembrane helix</keyword>
<dbReference type="PROSITE" id="PS50156">
    <property type="entry name" value="SSD"/>
    <property type="match status" value="1"/>
</dbReference>
<feature type="transmembrane region" description="Helical" evidence="8">
    <location>
        <begin position="541"/>
        <end position="563"/>
    </location>
</feature>
<feature type="transmembrane region" description="Helical" evidence="8">
    <location>
        <begin position="664"/>
        <end position="684"/>
    </location>
</feature>
<feature type="transmembrane region" description="Helical" evidence="8">
    <location>
        <begin position="204"/>
        <end position="222"/>
    </location>
</feature>
<dbReference type="PANTHER" id="PTHR33406:SF11">
    <property type="entry name" value="MEMBRANE PROTEIN SCO6666-RELATED"/>
    <property type="match status" value="1"/>
</dbReference>
<keyword evidence="4 8" id="KW-0812">Transmembrane</keyword>
<dbReference type="SUPFAM" id="SSF82866">
    <property type="entry name" value="Multidrug efflux transporter AcrB transmembrane domain"/>
    <property type="match status" value="2"/>
</dbReference>
<dbReference type="GO" id="GO:0005886">
    <property type="term" value="C:plasma membrane"/>
    <property type="evidence" value="ECO:0007669"/>
    <property type="project" value="UniProtKB-SubCell"/>
</dbReference>
<feature type="compositionally biased region" description="Low complexity" evidence="7">
    <location>
        <begin position="763"/>
        <end position="777"/>
    </location>
</feature>
<dbReference type="RefSeq" id="WP_246568594.1">
    <property type="nucleotide sequence ID" value="NZ_AP023359.1"/>
</dbReference>
<protein>
    <submittedName>
        <fullName evidence="10">Putative conserved membrane protein, MmpL family</fullName>
    </submittedName>
</protein>
<evidence type="ECO:0000256" key="8">
    <source>
        <dbReference type="SAM" id="Phobius"/>
    </source>
</evidence>
<feature type="transmembrane region" description="Helical" evidence="8">
    <location>
        <begin position="278"/>
        <end position="297"/>
    </location>
</feature>
<dbReference type="InterPro" id="IPR050545">
    <property type="entry name" value="Mycobact_MmpL"/>
</dbReference>
<comment type="similarity">
    <text evidence="2">Belongs to the resistance-nodulation-cell division (RND) (TC 2.A.6) family. MmpL subfamily.</text>
</comment>
<gene>
    <name evidence="10" type="ORF">Prubr_24590</name>
</gene>
<dbReference type="PANTHER" id="PTHR33406">
    <property type="entry name" value="MEMBRANE PROTEIN MJ1562-RELATED"/>
    <property type="match status" value="1"/>
</dbReference>
<dbReference type="EMBL" id="AP023359">
    <property type="protein sequence ID" value="BCJ65438.1"/>
    <property type="molecule type" value="Genomic_DNA"/>
</dbReference>
<dbReference type="Pfam" id="PF03176">
    <property type="entry name" value="MMPL"/>
    <property type="match status" value="2"/>
</dbReference>